<dbReference type="EMBL" id="BDCO01000002">
    <property type="protein sequence ID" value="GAT32628.1"/>
    <property type="molecule type" value="Genomic_DNA"/>
</dbReference>
<dbReference type="RefSeq" id="WP_075078457.1">
    <property type="nucleotide sequence ID" value="NZ_BDCO01000002.1"/>
</dbReference>
<evidence type="ECO:0000256" key="1">
    <source>
        <dbReference type="SAM" id="SignalP"/>
    </source>
</evidence>
<feature type="chain" id="PRO_5007524520" evidence="1">
    <location>
        <begin position="22"/>
        <end position="233"/>
    </location>
</feature>
<organism evidence="2 3">
    <name type="scientific">Terrimicrobium sacchariphilum</name>
    <dbReference type="NCBI Taxonomy" id="690879"/>
    <lineage>
        <taxon>Bacteria</taxon>
        <taxon>Pseudomonadati</taxon>
        <taxon>Verrucomicrobiota</taxon>
        <taxon>Terrimicrobiia</taxon>
        <taxon>Terrimicrobiales</taxon>
        <taxon>Terrimicrobiaceae</taxon>
        <taxon>Terrimicrobium</taxon>
    </lineage>
</organism>
<evidence type="ECO:0000313" key="3">
    <source>
        <dbReference type="Proteomes" id="UP000076023"/>
    </source>
</evidence>
<gene>
    <name evidence="2" type="ORF">TSACC_21027</name>
</gene>
<evidence type="ECO:0000313" key="2">
    <source>
        <dbReference type="EMBL" id="GAT32628.1"/>
    </source>
</evidence>
<feature type="signal peptide" evidence="1">
    <location>
        <begin position="1"/>
        <end position="21"/>
    </location>
</feature>
<dbReference type="OrthoDB" id="9932583at2"/>
<dbReference type="InParanoid" id="A0A146G7B7"/>
<dbReference type="STRING" id="690879.TSACC_21027"/>
<comment type="caution">
    <text evidence="2">The sequence shown here is derived from an EMBL/GenBank/DDBJ whole genome shotgun (WGS) entry which is preliminary data.</text>
</comment>
<accession>A0A146G7B7</accession>
<proteinExistence type="predicted"/>
<protein>
    <submittedName>
        <fullName evidence="2">Uncharacterized protein</fullName>
    </submittedName>
</protein>
<dbReference type="Proteomes" id="UP000076023">
    <property type="component" value="Unassembled WGS sequence"/>
</dbReference>
<keyword evidence="1" id="KW-0732">Signal</keyword>
<sequence>MNRLTLLSGIHLILLGSAAVAQDSIPAPVPPFVKPAPAFDAYVLRLKDPPKGASSQAAPELIQREATRSRDVVRYVDSLSDGSKVETWILGGKRIVEDPQTHSVSVMDPDHDPVAVVYKIYDPANVDWITADKYVGVEKGEAGSFYVFDLNGSSGSGASPYVQSDYLLPSGRRAWVDVQSGRLAQCSVNKRIYTIEYTQAPTGDLVLPEAFARVWQKFQADRNPLKIERPPRD</sequence>
<reference evidence="3" key="1">
    <citation type="journal article" date="2017" name="Genome Announc.">
        <title>Draft Genome Sequence of Terrimicrobium sacchariphilum NM-5T, a Facultative Anaerobic Soil Bacterium of the Class Spartobacteria.</title>
        <authorList>
            <person name="Qiu Y.L."/>
            <person name="Tourlousse D.M."/>
            <person name="Matsuura N."/>
            <person name="Ohashi A."/>
            <person name="Sekiguchi Y."/>
        </authorList>
    </citation>
    <scope>NUCLEOTIDE SEQUENCE [LARGE SCALE GENOMIC DNA]</scope>
    <source>
        <strain evidence="3">NM-5</strain>
    </source>
</reference>
<dbReference type="AlphaFoldDB" id="A0A146G7B7"/>
<keyword evidence="3" id="KW-1185">Reference proteome</keyword>
<name>A0A146G7B7_TERSA</name>